<dbReference type="FunFam" id="2.10.25.10:FF:000217">
    <property type="entry name" value="SCO-spondin"/>
    <property type="match status" value="1"/>
</dbReference>
<organism evidence="2 3">
    <name type="scientific">Neotoma lepida</name>
    <name type="common">Desert woodrat</name>
    <dbReference type="NCBI Taxonomy" id="56216"/>
    <lineage>
        <taxon>Eukaryota</taxon>
        <taxon>Metazoa</taxon>
        <taxon>Chordata</taxon>
        <taxon>Craniata</taxon>
        <taxon>Vertebrata</taxon>
        <taxon>Euteleostomi</taxon>
        <taxon>Mammalia</taxon>
        <taxon>Eutheria</taxon>
        <taxon>Euarchontoglires</taxon>
        <taxon>Glires</taxon>
        <taxon>Rodentia</taxon>
        <taxon>Myomorpha</taxon>
        <taxon>Muroidea</taxon>
        <taxon>Cricetidae</taxon>
        <taxon>Neotominae</taxon>
        <taxon>Neotoma</taxon>
    </lineage>
</organism>
<dbReference type="OrthoDB" id="6262482at2759"/>
<evidence type="ECO:0000313" key="2">
    <source>
        <dbReference type="EMBL" id="OBS76351.1"/>
    </source>
</evidence>
<dbReference type="STRING" id="56216.A0A1A6HDK2"/>
<dbReference type="SUPFAM" id="SSF57567">
    <property type="entry name" value="Serine protease inhibitors"/>
    <property type="match status" value="1"/>
</dbReference>
<dbReference type="InterPro" id="IPR002919">
    <property type="entry name" value="TIL_dom"/>
</dbReference>
<dbReference type="CDD" id="cd19941">
    <property type="entry name" value="TIL"/>
    <property type="match status" value="1"/>
</dbReference>
<name>A0A1A6HDK2_NEOLE</name>
<dbReference type="AlphaFoldDB" id="A0A1A6HDK2"/>
<feature type="domain" description="TIL" evidence="1">
    <location>
        <begin position="123"/>
        <end position="169"/>
    </location>
</feature>
<evidence type="ECO:0000313" key="3">
    <source>
        <dbReference type="Proteomes" id="UP000092124"/>
    </source>
</evidence>
<dbReference type="EMBL" id="LZPO01034933">
    <property type="protein sequence ID" value="OBS76351.1"/>
    <property type="molecule type" value="Genomic_DNA"/>
</dbReference>
<keyword evidence="3" id="KW-1185">Reference proteome</keyword>
<dbReference type="Proteomes" id="UP000092124">
    <property type="component" value="Unassembled WGS sequence"/>
</dbReference>
<accession>A0A1A6HDK2</accession>
<sequence>MATSGPAPLATAQSSTATASAWTLRQGGPGQETLHFALCPSASNASALTLEPAMTHANGVLGDLGAPAKYPAVEDSSCAGERQDVPLEETAVDHGLKQKAATWDLAQVTRESCETRGTVFTLDCANQCPRSCADLWDGVQCLQGPCSPGCRCPPGQLVQDGHCVPISSCRCGLPSANGSWELAPTQVVQLDCHNWYAAIPPNQGQGL</sequence>
<reference evidence="2 3" key="1">
    <citation type="submission" date="2016-06" db="EMBL/GenBank/DDBJ databases">
        <title>The Draft Genome Sequence and Annotation of the Desert Woodrat Neotoma lepida.</title>
        <authorList>
            <person name="Campbell M."/>
            <person name="Oakeson K.F."/>
            <person name="Yandell M."/>
            <person name="Halpert J.R."/>
            <person name="Dearing D."/>
        </authorList>
    </citation>
    <scope>NUCLEOTIDE SEQUENCE [LARGE SCALE GENOMIC DNA]</scope>
    <source>
        <strain evidence="2">417</strain>
        <tissue evidence="2">Liver</tissue>
    </source>
</reference>
<dbReference type="InterPro" id="IPR036084">
    <property type="entry name" value="Ser_inhib-like_sf"/>
</dbReference>
<comment type="caution">
    <text evidence="2">The sequence shown here is derived from an EMBL/GenBank/DDBJ whole genome shotgun (WGS) entry which is preliminary data.</text>
</comment>
<gene>
    <name evidence="2" type="ORF">A6R68_17213</name>
</gene>
<proteinExistence type="predicted"/>
<evidence type="ECO:0000259" key="1">
    <source>
        <dbReference type="Pfam" id="PF01826"/>
    </source>
</evidence>
<protein>
    <recommendedName>
        <fullName evidence="1">TIL domain-containing protein</fullName>
    </recommendedName>
</protein>
<dbReference type="Gene3D" id="2.10.25.10">
    <property type="entry name" value="Laminin"/>
    <property type="match status" value="1"/>
</dbReference>
<dbReference type="Pfam" id="PF01826">
    <property type="entry name" value="TIL"/>
    <property type="match status" value="1"/>
</dbReference>